<proteinExistence type="predicted"/>
<sequence>MITDAPHLSGWFERTLRPHIFGTTTERCSNLRPGPLKDGEGYANDPYIHSDLLPVTTPHHRHTHYSLIMSSSDYPSSWFKEGDVVDILIQKRAGTEGRIFRVRPPDTRTSDAHANAEYLPEYRVEVIHLRDETMYRNSGTPWPSRISHQALSKTKGGEVNDEFWKSDSTAFVLRKFTHPFKGGIKELNPGDVVLIHGEGTTESGGRAKMQAPAKAFYEVSKMNVSVEKVNVTFHSRMIPQQDLELVSSAHVQQ</sequence>
<dbReference type="Proteomes" id="UP000813824">
    <property type="component" value="Unassembled WGS sequence"/>
</dbReference>
<evidence type="ECO:0000313" key="2">
    <source>
        <dbReference type="Proteomes" id="UP000813824"/>
    </source>
</evidence>
<dbReference type="OrthoDB" id="10283814at2759"/>
<gene>
    <name evidence="1" type="ORF">BXZ70DRAFT_446646</name>
</gene>
<reference evidence="1" key="1">
    <citation type="journal article" date="2021" name="New Phytol.">
        <title>Evolutionary innovations through gain and loss of genes in the ectomycorrhizal Boletales.</title>
        <authorList>
            <person name="Wu G."/>
            <person name="Miyauchi S."/>
            <person name="Morin E."/>
            <person name="Kuo A."/>
            <person name="Drula E."/>
            <person name="Varga T."/>
            <person name="Kohler A."/>
            <person name="Feng B."/>
            <person name="Cao Y."/>
            <person name="Lipzen A."/>
            <person name="Daum C."/>
            <person name="Hundley H."/>
            <person name="Pangilinan J."/>
            <person name="Johnson J."/>
            <person name="Barry K."/>
            <person name="LaButti K."/>
            <person name="Ng V."/>
            <person name="Ahrendt S."/>
            <person name="Min B."/>
            <person name="Choi I.G."/>
            <person name="Park H."/>
            <person name="Plett J.M."/>
            <person name="Magnuson J."/>
            <person name="Spatafora J.W."/>
            <person name="Nagy L.G."/>
            <person name="Henrissat B."/>
            <person name="Grigoriev I.V."/>
            <person name="Yang Z.L."/>
            <person name="Xu J."/>
            <person name="Martin F.M."/>
        </authorList>
    </citation>
    <scope>NUCLEOTIDE SEQUENCE</scope>
    <source>
        <strain evidence="1">KKN 215</strain>
    </source>
</reference>
<organism evidence="1 2">
    <name type="scientific">Cristinia sonorae</name>
    <dbReference type="NCBI Taxonomy" id="1940300"/>
    <lineage>
        <taxon>Eukaryota</taxon>
        <taxon>Fungi</taxon>
        <taxon>Dikarya</taxon>
        <taxon>Basidiomycota</taxon>
        <taxon>Agaricomycotina</taxon>
        <taxon>Agaricomycetes</taxon>
        <taxon>Agaricomycetidae</taxon>
        <taxon>Agaricales</taxon>
        <taxon>Pleurotineae</taxon>
        <taxon>Stephanosporaceae</taxon>
        <taxon>Cristinia</taxon>
    </lineage>
</organism>
<comment type="caution">
    <text evidence="1">The sequence shown here is derived from an EMBL/GenBank/DDBJ whole genome shotgun (WGS) entry which is preliminary data.</text>
</comment>
<accession>A0A8K0UHY9</accession>
<dbReference type="AlphaFoldDB" id="A0A8K0UHY9"/>
<keyword evidence="2" id="KW-1185">Reference proteome</keyword>
<name>A0A8K0UHY9_9AGAR</name>
<evidence type="ECO:0000313" key="1">
    <source>
        <dbReference type="EMBL" id="KAH8092597.1"/>
    </source>
</evidence>
<protein>
    <submittedName>
        <fullName evidence="1">Uncharacterized protein</fullName>
    </submittedName>
</protein>
<dbReference type="EMBL" id="JAEVFJ010000031">
    <property type="protein sequence ID" value="KAH8092597.1"/>
    <property type="molecule type" value="Genomic_DNA"/>
</dbReference>